<feature type="region of interest" description="Disordered" evidence="1">
    <location>
        <begin position="1"/>
        <end position="89"/>
    </location>
</feature>
<dbReference type="EMBL" id="JBEDUW010000004">
    <property type="protein sequence ID" value="KAK9931286.1"/>
    <property type="molecule type" value="Genomic_DNA"/>
</dbReference>
<keyword evidence="3" id="KW-1185">Reference proteome</keyword>
<dbReference type="AlphaFoldDB" id="A0AAW1X5B7"/>
<evidence type="ECO:0000313" key="2">
    <source>
        <dbReference type="EMBL" id="KAK9931286.1"/>
    </source>
</evidence>
<comment type="caution">
    <text evidence="2">The sequence shown here is derived from an EMBL/GenBank/DDBJ whole genome shotgun (WGS) entry which is preliminary data.</text>
</comment>
<accession>A0AAW1X5B7</accession>
<organism evidence="2 3">
    <name type="scientific">Rubus argutus</name>
    <name type="common">Southern blackberry</name>
    <dbReference type="NCBI Taxonomy" id="59490"/>
    <lineage>
        <taxon>Eukaryota</taxon>
        <taxon>Viridiplantae</taxon>
        <taxon>Streptophyta</taxon>
        <taxon>Embryophyta</taxon>
        <taxon>Tracheophyta</taxon>
        <taxon>Spermatophyta</taxon>
        <taxon>Magnoliopsida</taxon>
        <taxon>eudicotyledons</taxon>
        <taxon>Gunneridae</taxon>
        <taxon>Pentapetalae</taxon>
        <taxon>rosids</taxon>
        <taxon>fabids</taxon>
        <taxon>Rosales</taxon>
        <taxon>Rosaceae</taxon>
        <taxon>Rosoideae</taxon>
        <taxon>Rosoideae incertae sedis</taxon>
        <taxon>Rubus</taxon>
    </lineage>
</organism>
<feature type="compositionally biased region" description="Basic residues" evidence="1">
    <location>
        <begin position="10"/>
        <end position="35"/>
    </location>
</feature>
<evidence type="ECO:0000256" key="1">
    <source>
        <dbReference type="SAM" id="MobiDB-lite"/>
    </source>
</evidence>
<dbReference type="Proteomes" id="UP001457282">
    <property type="component" value="Unassembled WGS sequence"/>
</dbReference>
<feature type="compositionally biased region" description="Polar residues" evidence="1">
    <location>
        <begin position="63"/>
        <end position="84"/>
    </location>
</feature>
<evidence type="ECO:0000313" key="3">
    <source>
        <dbReference type="Proteomes" id="UP001457282"/>
    </source>
</evidence>
<name>A0AAW1X5B7_RUBAR</name>
<proteinExistence type="predicted"/>
<reference evidence="2 3" key="1">
    <citation type="journal article" date="2023" name="G3 (Bethesda)">
        <title>A chromosome-length genome assembly and annotation of blackberry (Rubus argutus, cv. 'Hillquist').</title>
        <authorList>
            <person name="Bruna T."/>
            <person name="Aryal R."/>
            <person name="Dudchenko O."/>
            <person name="Sargent D.J."/>
            <person name="Mead D."/>
            <person name="Buti M."/>
            <person name="Cavallini A."/>
            <person name="Hytonen T."/>
            <person name="Andres J."/>
            <person name="Pham M."/>
            <person name="Weisz D."/>
            <person name="Mascagni F."/>
            <person name="Usai G."/>
            <person name="Natali L."/>
            <person name="Bassil N."/>
            <person name="Fernandez G.E."/>
            <person name="Lomsadze A."/>
            <person name="Armour M."/>
            <person name="Olukolu B."/>
            <person name="Poorten T."/>
            <person name="Britton C."/>
            <person name="Davik J."/>
            <person name="Ashrafi H."/>
            <person name="Aiden E.L."/>
            <person name="Borodovsky M."/>
            <person name="Worthington M."/>
        </authorList>
    </citation>
    <scope>NUCLEOTIDE SEQUENCE [LARGE SCALE GENOMIC DNA]</scope>
    <source>
        <strain evidence="2">PI 553951</strain>
    </source>
</reference>
<protein>
    <submittedName>
        <fullName evidence="2">Uncharacterized protein</fullName>
    </submittedName>
</protein>
<sequence length="113" mass="12923">MKPVLPCVLRIKKKRKKRRQRRIEKKLKMKKKGKKIEKEKPKNENSPTMMSPATEASHPNHVGSPSSSRSTQTRAAQSLPSASTDRLHRSRICCCTHRQITMKPPLIPHHGLT</sequence>
<gene>
    <name evidence="2" type="ORF">M0R45_018566</name>
</gene>